<feature type="chain" id="PRO_5013215581" description="Outer membrane protein beta-barrel domain-containing protein" evidence="1">
    <location>
        <begin position="20"/>
        <end position="439"/>
    </location>
</feature>
<keyword evidence="3" id="KW-1185">Reference proteome</keyword>
<name>A0A265UVE6_9FLAO</name>
<accession>A0A265UVE6</accession>
<comment type="caution">
    <text evidence="2">The sequence shown here is derived from an EMBL/GenBank/DDBJ whole genome shotgun (WGS) entry which is preliminary data.</text>
</comment>
<evidence type="ECO:0008006" key="4">
    <source>
        <dbReference type="Google" id="ProtNLM"/>
    </source>
</evidence>
<dbReference type="Gene3D" id="2.40.160.60">
    <property type="entry name" value="Outer membrane protein transport protein (OMPP1/FadL/TodX)"/>
    <property type="match status" value="1"/>
</dbReference>
<feature type="signal peptide" evidence="1">
    <location>
        <begin position="1"/>
        <end position="19"/>
    </location>
</feature>
<dbReference type="Proteomes" id="UP000216840">
    <property type="component" value="Unassembled WGS sequence"/>
</dbReference>
<proteinExistence type="predicted"/>
<protein>
    <recommendedName>
        <fullName evidence="4">Outer membrane protein beta-barrel domain-containing protein</fullName>
    </recommendedName>
</protein>
<reference evidence="2 3" key="1">
    <citation type="submission" date="2017-05" db="EMBL/GenBank/DDBJ databases">
        <title>The draft genome sequence of Idiomarina salinarum WNB302.</title>
        <authorList>
            <person name="Sun Y."/>
            <person name="Chen B."/>
            <person name="Du Z."/>
        </authorList>
    </citation>
    <scope>NUCLEOTIDE SEQUENCE [LARGE SCALE GENOMIC DNA]</scope>
    <source>
        <strain evidence="2 3">WNB302</strain>
    </source>
</reference>
<gene>
    <name evidence="2" type="ORF">CA834_07485</name>
</gene>
<dbReference type="EMBL" id="NGJN01000003">
    <property type="protein sequence ID" value="OZV69289.1"/>
    <property type="molecule type" value="Genomic_DNA"/>
</dbReference>
<organism evidence="2 3">
    <name type="scientific">Winogradskyella aurantia</name>
    <dbReference type="NCBI Taxonomy" id="1915063"/>
    <lineage>
        <taxon>Bacteria</taxon>
        <taxon>Pseudomonadati</taxon>
        <taxon>Bacteroidota</taxon>
        <taxon>Flavobacteriia</taxon>
        <taxon>Flavobacteriales</taxon>
        <taxon>Flavobacteriaceae</taxon>
        <taxon>Winogradskyella</taxon>
    </lineage>
</organism>
<evidence type="ECO:0000313" key="3">
    <source>
        <dbReference type="Proteomes" id="UP000216840"/>
    </source>
</evidence>
<keyword evidence="1" id="KW-0732">Signal</keyword>
<dbReference type="RefSeq" id="WP_094968063.1">
    <property type="nucleotide sequence ID" value="NZ_NGJN01000003.1"/>
</dbReference>
<dbReference type="OrthoDB" id="1491239at2"/>
<dbReference type="SUPFAM" id="SSF56935">
    <property type="entry name" value="Porins"/>
    <property type="match status" value="1"/>
</dbReference>
<sequence length="439" mass="48558">MIKQLIVVCIFLISYSAIAQRGTASPYSFYGLGSLKFKGTVENRSMGGMSVYLDSIHINLKNPAAYVGKNIEDYPFDNESRPVKFAVAGTFSETNLKSNSGEAETGTAIFDYLAVSIPVGKFGFGFGLLPYTSVGYKLDDINNDGDLINRFRGEGGLNRVFAGFGYQISKKLSLGVDFNYNFGNIENYTIAVAYTPDGQVVQYQTREENKSNLSGATFNFGMAYRTALSDKLELMTTATFSPQSNLSSENARAFSTIAINLITNAEIEITRLEADLEAQGLENTDLTLPYRLSFGAGIGESKKWFVGAEYTLQNTSEFSNPLYSNEITNYENASELSIGGFFIPRYNAFSGYFKRVVYRAGFNYANTGLVIKGESINEFGISFGLGLPIGNRNLFSNANLGFEIGQRGTTNQNLIQENFINFNLSLSLNSRWFRQKKYN</sequence>
<evidence type="ECO:0000256" key="1">
    <source>
        <dbReference type="SAM" id="SignalP"/>
    </source>
</evidence>
<evidence type="ECO:0000313" key="2">
    <source>
        <dbReference type="EMBL" id="OZV69289.1"/>
    </source>
</evidence>
<dbReference type="AlphaFoldDB" id="A0A265UVE6"/>